<accession>A0A920CZ99</accession>
<protein>
    <recommendedName>
        <fullName evidence="5">Alpha/beta hydrolase</fullName>
    </recommendedName>
</protein>
<keyword evidence="4" id="KW-1185">Reference proteome</keyword>
<comment type="similarity">
    <text evidence="1">Belongs to the alpha/beta-type SASP family.</text>
</comment>
<dbReference type="GO" id="GO:0006265">
    <property type="term" value="P:DNA topological change"/>
    <property type="evidence" value="ECO:0007669"/>
    <property type="project" value="InterPro"/>
</dbReference>
<keyword evidence="2" id="KW-0238">DNA-binding</keyword>
<evidence type="ECO:0000256" key="1">
    <source>
        <dbReference type="ARBA" id="ARBA00005442"/>
    </source>
</evidence>
<evidence type="ECO:0008006" key="5">
    <source>
        <dbReference type="Google" id="ProtNLM"/>
    </source>
</evidence>
<evidence type="ECO:0000256" key="2">
    <source>
        <dbReference type="ARBA" id="ARBA00023125"/>
    </source>
</evidence>
<dbReference type="GO" id="GO:0003690">
    <property type="term" value="F:double-stranded DNA binding"/>
    <property type="evidence" value="ECO:0007669"/>
    <property type="project" value="InterPro"/>
</dbReference>
<dbReference type="PROSITE" id="PS00304">
    <property type="entry name" value="SASP_1"/>
    <property type="match status" value="1"/>
</dbReference>
<organism evidence="3 4">
    <name type="scientific">Paenibacillus montaniterrae</name>
    <dbReference type="NCBI Taxonomy" id="429341"/>
    <lineage>
        <taxon>Bacteria</taxon>
        <taxon>Bacillati</taxon>
        <taxon>Bacillota</taxon>
        <taxon>Bacilli</taxon>
        <taxon>Bacillales</taxon>
        <taxon>Paenibacillaceae</taxon>
        <taxon>Paenibacillus</taxon>
    </lineage>
</organism>
<reference evidence="3" key="1">
    <citation type="submission" date="2021-03" db="EMBL/GenBank/DDBJ databases">
        <title>Antimicrobial resistance genes in bacteria isolated from Japanese honey, and their potential for conferring macrolide and lincosamide resistance in the American foulbrood pathogen Paenibacillus larvae.</title>
        <authorList>
            <person name="Okamoto M."/>
            <person name="Kumagai M."/>
            <person name="Kanamori H."/>
            <person name="Takamatsu D."/>
        </authorList>
    </citation>
    <scope>NUCLEOTIDE SEQUENCE</scope>
    <source>
        <strain evidence="3">J40TS1</strain>
    </source>
</reference>
<dbReference type="RefSeq" id="WP_213519344.1">
    <property type="nucleotide sequence ID" value="NZ_BOSE01000010.1"/>
</dbReference>
<proteinExistence type="inferred from homology"/>
<dbReference type="Pfam" id="PF00269">
    <property type="entry name" value="SASP"/>
    <property type="match status" value="1"/>
</dbReference>
<dbReference type="AlphaFoldDB" id="A0A920CZ99"/>
<name>A0A920CZ99_9BACL</name>
<dbReference type="InterPro" id="IPR018126">
    <property type="entry name" value="SASP_alpha/beta-type_CS"/>
</dbReference>
<dbReference type="Proteomes" id="UP000683139">
    <property type="component" value="Unassembled WGS sequence"/>
</dbReference>
<evidence type="ECO:0000313" key="3">
    <source>
        <dbReference type="EMBL" id="GIP18681.1"/>
    </source>
</evidence>
<comment type="caution">
    <text evidence="3">The sequence shown here is derived from an EMBL/GenBank/DDBJ whole genome shotgun (WGS) entry which is preliminary data.</text>
</comment>
<dbReference type="Gene3D" id="6.10.10.80">
    <property type="entry name" value="Small, acid-soluble spore protein, alpha/beta type-like"/>
    <property type="match status" value="1"/>
</dbReference>
<dbReference type="InterPro" id="IPR038300">
    <property type="entry name" value="SASP_sf_alpha/beta"/>
</dbReference>
<gene>
    <name evidence="3" type="ORF">J40TS1_43230</name>
</gene>
<evidence type="ECO:0000313" key="4">
    <source>
        <dbReference type="Proteomes" id="UP000683139"/>
    </source>
</evidence>
<dbReference type="InterPro" id="IPR001448">
    <property type="entry name" value="SASP_alpha/beta-type"/>
</dbReference>
<sequence>MARRRRKYAVPAVEQSMQAFKAEVMRKEGYAVDPQRPDDVKYEVAKELGVPLKPSGNGQLTTEDAGHIGGKIGGSMVKEMIRLAQQKLADSEQQK</sequence>
<dbReference type="EMBL" id="BOSE01000010">
    <property type="protein sequence ID" value="GIP18681.1"/>
    <property type="molecule type" value="Genomic_DNA"/>
</dbReference>